<dbReference type="InterPro" id="IPR001611">
    <property type="entry name" value="Leu-rich_rpt"/>
</dbReference>
<dbReference type="InterPro" id="IPR032675">
    <property type="entry name" value="LRR_dom_sf"/>
</dbReference>
<keyword evidence="1" id="KW-0433">Leucine-rich repeat</keyword>
<organism evidence="3 4">
    <name type="scientific">Panagrellus redivivus</name>
    <name type="common">Microworm</name>
    <dbReference type="NCBI Taxonomy" id="6233"/>
    <lineage>
        <taxon>Eukaryota</taxon>
        <taxon>Metazoa</taxon>
        <taxon>Ecdysozoa</taxon>
        <taxon>Nematoda</taxon>
        <taxon>Chromadorea</taxon>
        <taxon>Rhabditida</taxon>
        <taxon>Tylenchina</taxon>
        <taxon>Panagrolaimomorpha</taxon>
        <taxon>Panagrolaimoidea</taxon>
        <taxon>Panagrolaimidae</taxon>
        <taxon>Panagrellus</taxon>
    </lineage>
</organism>
<reference evidence="4" key="2">
    <citation type="submission" date="2020-10" db="UniProtKB">
        <authorList>
            <consortium name="WormBaseParasite"/>
        </authorList>
    </citation>
    <scope>IDENTIFICATION</scope>
</reference>
<dbReference type="Gene3D" id="3.80.10.10">
    <property type="entry name" value="Ribonuclease Inhibitor"/>
    <property type="match status" value="2"/>
</dbReference>
<dbReference type="PANTHER" id="PTHR45712:SF22">
    <property type="entry name" value="INSULIN-LIKE GROWTH FACTOR-BINDING PROTEIN COMPLEX ACID LABILE SUBUNIT"/>
    <property type="match status" value="1"/>
</dbReference>
<proteinExistence type="predicted"/>
<evidence type="ECO:0000313" key="4">
    <source>
        <dbReference type="WBParaSite" id="Pan_g6757.t1"/>
    </source>
</evidence>
<dbReference type="PROSITE" id="PS51450">
    <property type="entry name" value="LRR"/>
    <property type="match status" value="1"/>
</dbReference>
<sequence>MNILYLEISNCEVSIIDENAFDNLKYLQNLNLDNNLLTELPKLMDEMQKLLAFTARNNKISKVNPDLFIGSAVESVDFSHNLLTDIEFLKYTKSRLLSLELSHNLLEHVILVDFSKLHNVGLAHNKLQGPNSVVLTNLRHLGDVDLSENYISTLDAINLTETHYIRHLYLQKNRLRSDVALNFTEYTYLQVLNLDDNEVTTLPILPLDIHTLSLKNNIIDVSKLNFPQHGVNNVSLAGNRLQTLNKNAFANLKSICIVNLLNNDLKFLDHQSHECKTKLYFDKKTTLHINEKYGKVKL</sequence>
<dbReference type="AlphaFoldDB" id="A0A7E4W317"/>
<reference evidence="3" key="1">
    <citation type="journal article" date="2013" name="Genetics">
        <title>The draft genome and transcriptome of Panagrellus redivivus are shaped by the harsh demands of a free-living lifestyle.</title>
        <authorList>
            <person name="Srinivasan J."/>
            <person name="Dillman A.R."/>
            <person name="Macchietto M.G."/>
            <person name="Heikkinen L."/>
            <person name="Lakso M."/>
            <person name="Fracchia K.M."/>
            <person name="Antoshechkin I."/>
            <person name="Mortazavi A."/>
            <person name="Wong G."/>
            <person name="Sternberg P.W."/>
        </authorList>
    </citation>
    <scope>NUCLEOTIDE SEQUENCE [LARGE SCALE GENOMIC DNA]</scope>
    <source>
        <strain evidence="3">MT8872</strain>
    </source>
</reference>
<accession>A0A7E4W317</accession>
<protein>
    <submittedName>
        <fullName evidence="4">Leucine-rich repeat-containing protein 15-like</fullName>
    </submittedName>
</protein>
<name>A0A7E4W317_PANRE</name>
<dbReference type="WBParaSite" id="Pan_g6757.t1">
    <property type="protein sequence ID" value="Pan_g6757.t1"/>
    <property type="gene ID" value="Pan_g6757"/>
</dbReference>
<evidence type="ECO:0000313" key="3">
    <source>
        <dbReference type="Proteomes" id="UP000492821"/>
    </source>
</evidence>
<dbReference type="Proteomes" id="UP000492821">
    <property type="component" value="Unassembled WGS sequence"/>
</dbReference>
<dbReference type="InterPro" id="IPR050333">
    <property type="entry name" value="SLRP"/>
</dbReference>
<evidence type="ECO:0000256" key="1">
    <source>
        <dbReference type="ARBA" id="ARBA00022614"/>
    </source>
</evidence>
<keyword evidence="3" id="KW-1185">Reference proteome</keyword>
<keyword evidence="2" id="KW-0677">Repeat</keyword>
<dbReference type="PANTHER" id="PTHR45712">
    <property type="entry name" value="AGAP008170-PA"/>
    <property type="match status" value="1"/>
</dbReference>
<dbReference type="SUPFAM" id="SSF52058">
    <property type="entry name" value="L domain-like"/>
    <property type="match status" value="2"/>
</dbReference>
<evidence type="ECO:0000256" key="2">
    <source>
        <dbReference type="ARBA" id="ARBA00022737"/>
    </source>
</evidence>